<dbReference type="OrthoDB" id="2013020at2759"/>
<feature type="non-terminal residue" evidence="3">
    <location>
        <position position="1"/>
    </location>
</feature>
<protein>
    <recommendedName>
        <fullName evidence="2">Malectin-like domain-containing protein</fullName>
    </recommendedName>
</protein>
<dbReference type="GO" id="GO:0016020">
    <property type="term" value="C:membrane"/>
    <property type="evidence" value="ECO:0007669"/>
    <property type="project" value="UniProtKB-SubCell"/>
</dbReference>
<dbReference type="PANTHER" id="PTHR45631:SF202">
    <property type="entry name" value="SENESCENCE-INDUCED RECEPTOR-LIKE SERINE_THREONINE-PROTEIN KINASE"/>
    <property type="match status" value="1"/>
</dbReference>
<evidence type="ECO:0000313" key="4">
    <source>
        <dbReference type="Proteomes" id="UP000428333"/>
    </source>
</evidence>
<organism evidence="3 4">
    <name type="scientific">Rhododendron williamsianum</name>
    <dbReference type="NCBI Taxonomy" id="262921"/>
    <lineage>
        <taxon>Eukaryota</taxon>
        <taxon>Viridiplantae</taxon>
        <taxon>Streptophyta</taxon>
        <taxon>Embryophyta</taxon>
        <taxon>Tracheophyta</taxon>
        <taxon>Spermatophyta</taxon>
        <taxon>Magnoliopsida</taxon>
        <taxon>eudicotyledons</taxon>
        <taxon>Gunneridae</taxon>
        <taxon>Pentapetalae</taxon>
        <taxon>asterids</taxon>
        <taxon>Ericales</taxon>
        <taxon>Ericaceae</taxon>
        <taxon>Ericoideae</taxon>
        <taxon>Rhodoreae</taxon>
        <taxon>Rhododendron</taxon>
    </lineage>
</organism>
<dbReference type="AlphaFoldDB" id="A0A6A4LG09"/>
<reference evidence="3 4" key="1">
    <citation type="journal article" date="2019" name="Genome Biol. Evol.">
        <title>The Rhododendron genome and chromosomal organization provide insight into shared whole-genome duplications across the heath family (Ericaceae).</title>
        <authorList>
            <person name="Soza V.L."/>
            <person name="Lindsley D."/>
            <person name="Waalkes A."/>
            <person name="Ramage E."/>
            <person name="Patwardhan R.P."/>
            <person name="Burton J.N."/>
            <person name="Adey A."/>
            <person name="Kumar A."/>
            <person name="Qiu R."/>
            <person name="Shendure J."/>
            <person name="Hall B."/>
        </authorList>
    </citation>
    <scope>NUCLEOTIDE SEQUENCE [LARGE SCALE GENOMIC DNA]</scope>
    <source>
        <strain evidence="3">RSF 1966-606</strain>
    </source>
</reference>
<gene>
    <name evidence="3" type="ORF">C3L33_14677</name>
</gene>
<name>A0A6A4LG09_9ERIC</name>
<evidence type="ECO:0000256" key="1">
    <source>
        <dbReference type="ARBA" id="ARBA00004167"/>
    </source>
</evidence>
<dbReference type="InterPro" id="IPR024788">
    <property type="entry name" value="Malectin-like_Carb-bd_dom"/>
</dbReference>
<dbReference type="EMBL" id="QEFC01002169">
    <property type="protein sequence ID" value="KAE9453458.1"/>
    <property type="molecule type" value="Genomic_DNA"/>
</dbReference>
<evidence type="ECO:0000313" key="3">
    <source>
        <dbReference type="EMBL" id="KAE9453458.1"/>
    </source>
</evidence>
<dbReference type="PANTHER" id="PTHR45631">
    <property type="entry name" value="OS07G0107800 PROTEIN-RELATED"/>
    <property type="match status" value="1"/>
</dbReference>
<feature type="domain" description="Malectin-like" evidence="2">
    <location>
        <begin position="39"/>
        <end position="82"/>
    </location>
</feature>
<keyword evidence="4" id="KW-1185">Reference proteome</keyword>
<comment type="subcellular location">
    <subcellularLocation>
        <location evidence="1">Membrane</location>
        <topology evidence="1">Single-pass membrane protein</topology>
    </subcellularLocation>
</comment>
<comment type="caution">
    <text evidence="3">The sequence shown here is derived from an EMBL/GenBank/DDBJ whole genome shotgun (WGS) entry which is preliminary data.</text>
</comment>
<sequence>MCCAVGGGSKGGASGYGQEKRDFLPAKPAVRCIVRLFRSERLLNVKSFPEGDGNCYALVPEQGKGNKYLIRASFVYCISSKLTKKSDVYSFGINVPVELITGQPAILKDNATMVTST</sequence>
<dbReference type="Proteomes" id="UP000428333">
    <property type="component" value="Linkage Group LG08"/>
</dbReference>
<accession>A0A6A4LG09</accession>
<proteinExistence type="predicted"/>
<evidence type="ECO:0000259" key="2">
    <source>
        <dbReference type="Pfam" id="PF12819"/>
    </source>
</evidence>
<dbReference type="Pfam" id="PF12819">
    <property type="entry name" value="Malectin_like"/>
    <property type="match status" value="1"/>
</dbReference>